<name>A0ABR5TJI3_9EURY</name>
<comment type="catalytic activity">
    <reaction evidence="2 3">
        <text>N(6)-[(R)-lipoyl]-L-lysyl-[glycine-cleavage complex H protein] + glycine + H(+) = N(6)-[(R)-S(8)-aminomethyldihydrolipoyl]-L-lysyl-[glycine-cleavage complex H protein] + CO2</text>
        <dbReference type="Rhea" id="RHEA:24304"/>
        <dbReference type="Rhea" id="RHEA-COMP:10494"/>
        <dbReference type="Rhea" id="RHEA-COMP:10495"/>
        <dbReference type="ChEBI" id="CHEBI:15378"/>
        <dbReference type="ChEBI" id="CHEBI:16526"/>
        <dbReference type="ChEBI" id="CHEBI:57305"/>
        <dbReference type="ChEBI" id="CHEBI:83099"/>
        <dbReference type="ChEBI" id="CHEBI:83143"/>
        <dbReference type="EC" id="1.4.4.2"/>
    </reaction>
</comment>
<gene>
    <name evidence="3" type="primary">gcvPA</name>
    <name evidence="5" type="ORF">AKJ55_01160</name>
</gene>
<sequence>MLQEMDLEDIDDLFSDIPDKFQLKEDLDISRFSELELKRHVKDLLSKNSPYTEAISFLGGGVWPHHVPSHVQNLTSRSEFLTSYTPYQAEASQGMLQVLFEYQSMISQLTGMEVANSSTYDWASSLGEAALMSARLTDRDKFLVPEFMSPDRLSVLSSYTSGPDLEVVKVPQDKQTGQIIISDLEEALDGDTSGVYIENPNYLGHIETKSEQIARITKDSGALFIVGVNPISLGILKPPGEYGADIVIGEGQPLGNPVNFGGPSLGIFACRGDREFIRQMPGRIVGMAETEEGGTRGFCMVLQTREQHIRRKKATSNLCTNQALNATAATIYMSSLGPKGLREVSEKCTKNAHYLMESMEDIEGVSAPRFDAPHFNEFVVSFEGSDKSVEEINSKLLERGIHGGKPISSEFPDLGESSLWCSTELHSREDMDWLLQSLEDILEE</sequence>
<proteinExistence type="inferred from homology"/>
<evidence type="ECO:0000256" key="1">
    <source>
        <dbReference type="ARBA" id="ARBA00023002"/>
    </source>
</evidence>
<dbReference type="Pfam" id="PF02347">
    <property type="entry name" value="GDC-P"/>
    <property type="match status" value="1"/>
</dbReference>
<dbReference type="InterPro" id="IPR015422">
    <property type="entry name" value="PyrdxlP-dep_Trfase_small"/>
</dbReference>
<reference evidence="5 6" key="1">
    <citation type="journal article" date="2016" name="Sci. Rep.">
        <title>Metabolic traits of an uncultured archaeal lineage -MSBL1- from brine pools of the Red Sea.</title>
        <authorList>
            <person name="Mwirichia R."/>
            <person name="Alam I."/>
            <person name="Rashid M."/>
            <person name="Vinu M."/>
            <person name="Ba-Alawi W."/>
            <person name="Anthony Kamau A."/>
            <person name="Kamanda Ngugi D."/>
            <person name="Goker M."/>
            <person name="Klenk H.P."/>
            <person name="Bajic V."/>
            <person name="Stingl U."/>
        </authorList>
    </citation>
    <scope>NUCLEOTIDE SEQUENCE [LARGE SCALE GENOMIC DNA]</scope>
    <source>
        <strain evidence="5">SCGC-AAA382M17</strain>
    </source>
</reference>
<dbReference type="InterPro" id="IPR015424">
    <property type="entry name" value="PyrdxlP-dep_Trfase"/>
</dbReference>
<accession>A0ABR5TJI3</accession>
<dbReference type="InterPro" id="IPR015421">
    <property type="entry name" value="PyrdxlP-dep_Trfase_major"/>
</dbReference>
<comment type="function">
    <text evidence="3">The glycine cleavage system catalyzes the degradation of glycine. The P protein binds the alpha-amino group of glycine through its pyridoxal phosphate cofactor; CO(2) is released and the remaining methylamine moiety is then transferred to the lipoamide cofactor of the H protein.</text>
</comment>
<evidence type="ECO:0000256" key="2">
    <source>
        <dbReference type="ARBA" id="ARBA00049026"/>
    </source>
</evidence>
<evidence type="ECO:0000259" key="4">
    <source>
        <dbReference type="Pfam" id="PF02347"/>
    </source>
</evidence>
<dbReference type="PIRSF" id="PIRSF006815">
    <property type="entry name" value="GcvPA"/>
    <property type="match status" value="1"/>
</dbReference>
<protein>
    <recommendedName>
        <fullName evidence="3">Probable glycine dehydrogenase (decarboxylating) subunit 1</fullName>
        <ecNumber evidence="3">1.4.4.2</ecNumber>
    </recommendedName>
    <alternativeName>
        <fullName evidence="3">Glycine cleavage system P-protein subunit 1</fullName>
    </alternativeName>
    <alternativeName>
        <fullName evidence="3">Glycine decarboxylase subunit 1</fullName>
    </alternativeName>
    <alternativeName>
        <fullName evidence="3">Glycine dehydrogenase (aminomethyl-transferring) subunit 1</fullName>
    </alternativeName>
</protein>
<keyword evidence="6" id="KW-1185">Reference proteome</keyword>
<keyword evidence="1 3" id="KW-0560">Oxidoreductase</keyword>
<dbReference type="Gene3D" id="3.40.640.10">
    <property type="entry name" value="Type I PLP-dependent aspartate aminotransferase-like (Major domain)"/>
    <property type="match status" value="1"/>
</dbReference>
<dbReference type="PANTHER" id="PTHR42806:SF1">
    <property type="entry name" value="GLYCINE DEHYDROGENASE (DECARBOXYLATING)"/>
    <property type="match status" value="1"/>
</dbReference>
<dbReference type="Proteomes" id="UP000070633">
    <property type="component" value="Unassembled WGS sequence"/>
</dbReference>
<dbReference type="InterPro" id="IPR049315">
    <property type="entry name" value="GDC-P_N"/>
</dbReference>
<dbReference type="Gene3D" id="3.90.1150.10">
    <property type="entry name" value="Aspartate Aminotransferase, domain 1"/>
    <property type="match status" value="1"/>
</dbReference>
<comment type="subunit">
    <text evidence="3">The glycine cleavage system is composed of four proteins: P, T, L and H. In this organism, the P 'protein' is a heterodimer of two subunits.</text>
</comment>
<dbReference type="InterPro" id="IPR023010">
    <property type="entry name" value="GcvPA"/>
</dbReference>
<dbReference type="NCBIfam" id="NF001696">
    <property type="entry name" value="PRK00451.1"/>
    <property type="match status" value="1"/>
</dbReference>
<dbReference type="SUPFAM" id="SSF53383">
    <property type="entry name" value="PLP-dependent transferases"/>
    <property type="match status" value="1"/>
</dbReference>
<evidence type="ECO:0000313" key="6">
    <source>
        <dbReference type="Proteomes" id="UP000070633"/>
    </source>
</evidence>
<dbReference type="PANTHER" id="PTHR42806">
    <property type="entry name" value="GLYCINE CLEAVAGE SYSTEM P-PROTEIN"/>
    <property type="match status" value="1"/>
</dbReference>
<dbReference type="EC" id="1.4.4.2" evidence="3"/>
<evidence type="ECO:0000256" key="3">
    <source>
        <dbReference type="HAMAP-Rule" id="MF_00712"/>
    </source>
</evidence>
<organism evidence="5 6">
    <name type="scientific">candidate division MSBL1 archaeon SCGC-AAA382M17</name>
    <dbReference type="NCBI Taxonomy" id="1698284"/>
    <lineage>
        <taxon>Archaea</taxon>
        <taxon>Methanobacteriati</taxon>
        <taxon>Methanobacteriota</taxon>
        <taxon>candidate division MSBL1</taxon>
    </lineage>
</organism>
<dbReference type="InterPro" id="IPR020581">
    <property type="entry name" value="GDC_P"/>
</dbReference>
<evidence type="ECO:0000313" key="5">
    <source>
        <dbReference type="EMBL" id="KXB08336.1"/>
    </source>
</evidence>
<comment type="similarity">
    <text evidence="3">Belongs to the GcvP family. N-terminal subunit subfamily.</text>
</comment>
<dbReference type="HAMAP" id="MF_00712">
    <property type="entry name" value="GcvPA"/>
    <property type="match status" value="1"/>
</dbReference>
<dbReference type="CDD" id="cd00613">
    <property type="entry name" value="GDC-P"/>
    <property type="match status" value="1"/>
</dbReference>
<comment type="caution">
    <text evidence="5">The sequence shown here is derived from an EMBL/GenBank/DDBJ whole genome shotgun (WGS) entry which is preliminary data.</text>
</comment>
<dbReference type="EMBL" id="LHYI01000022">
    <property type="protein sequence ID" value="KXB08336.1"/>
    <property type="molecule type" value="Genomic_DNA"/>
</dbReference>
<feature type="domain" description="Glycine cleavage system P-protein N-terminal" evidence="4">
    <location>
        <begin position="1"/>
        <end position="402"/>
    </location>
</feature>